<dbReference type="InterPro" id="IPR015943">
    <property type="entry name" value="WD40/YVTN_repeat-like_dom_sf"/>
</dbReference>
<keyword evidence="2" id="KW-0853">WD repeat</keyword>
<dbReference type="AlphaFoldDB" id="A0AAE0APF8"/>
<dbReference type="FunFam" id="2.130.10.10:FF:000683">
    <property type="entry name" value="WD-40 repeat protein family"/>
    <property type="match status" value="1"/>
</dbReference>
<reference evidence="5" key="1">
    <citation type="journal article" date="2023" name="Plant J.">
        <title>Genome sequences and population genomics provide insights into the demographic history, inbreeding, and mutation load of two 'living fossil' tree species of Dipteronia.</title>
        <authorList>
            <person name="Feng Y."/>
            <person name="Comes H.P."/>
            <person name="Chen J."/>
            <person name="Zhu S."/>
            <person name="Lu R."/>
            <person name="Zhang X."/>
            <person name="Li P."/>
            <person name="Qiu J."/>
            <person name="Olsen K.M."/>
            <person name="Qiu Y."/>
        </authorList>
    </citation>
    <scope>NUCLEOTIDE SEQUENCE</scope>
    <source>
        <strain evidence="5">NBL</strain>
    </source>
</reference>
<comment type="subcellular location">
    <subcellularLocation>
        <location evidence="1">Nucleus</location>
    </subcellularLocation>
</comment>
<keyword evidence="6" id="KW-1185">Reference proteome</keyword>
<organism evidence="5 6">
    <name type="scientific">Dipteronia sinensis</name>
    <dbReference type="NCBI Taxonomy" id="43782"/>
    <lineage>
        <taxon>Eukaryota</taxon>
        <taxon>Viridiplantae</taxon>
        <taxon>Streptophyta</taxon>
        <taxon>Embryophyta</taxon>
        <taxon>Tracheophyta</taxon>
        <taxon>Spermatophyta</taxon>
        <taxon>Magnoliopsida</taxon>
        <taxon>eudicotyledons</taxon>
        <taxon>Gunneridae</taxon>
        <taxon>Pentapetalae</taxon>
        <taxon>rosids</taxon>
        <taxon>malvids</taxon>
        <taxon>Sapindales</taxon>
        <taxon>Sapindaceae</taxon>
        <taxon>Hippocastanoideae</taxon>
        <taxon>Acereae</taxon>
        <taxon>Dipteronia</taxon>
    </lineage>
</organism>
<dbReference type="Proteomes" id="UP001281410">
    <property type="component" value="Unassembled WGS sequence"/>
</dbReference>
<comment type="caution">
    <text evidence="5">The sequence shown here is derived from an EMBL/GenBank/DDBJ whole genome shotgun (WGS) entry which is preliminary data.</text>
</comment>
<evidence type="ECO:0000256" key="3">
    <source>
        <dbReference type="ARBA" id="ARBA00022737"/>
    </source>
</evidence>
<dbReference type="Gene3D" id="2.130.10.10">
    <property type="entry name" value="YVTN repeat-like/Quinoprotein amine dehydrogenase"/>
    <property type="match status" value="1"/>
</dbReference>
<name>A0AAE0APF8_9ROSI</name>
<dbReference type="PANTHER" id="PTHR22652:SF0">
    <property type="entry name" value="NUCLEOPORIN NUP43"/>
    <property type="match status" value="1"/>
</dbReference>
<protein>
    <recommendedName>
        <fullName evidence="7">Nuclear pore complex protein NUP43</fullName>
    </recommendedName>
</protein>
<keyword evidence="3" id="KW-0677">Repeat</keyword>
<evidence type="ECO:0008006" key="7">
    <source>
        <dbReference type="Google" id="ProtNLM"/>
    </source>
</evidence>
<evidence type="ECO:0000313" key="6">
    <source>
        <dbReference type="Proteomes" id="UP001281410"/>
    </source>
</evidence>
<dbReference type="PANTHER" id="PTHR22652">
    <property type="entry name" value="NUCLEOPORIN NUP43"/>
    <property type="match status" value="1"/>
</dbReference>
<sequence>MAITAIQNPTKIHRLPQSKYIDAVRWLPPLSSLSKLAVLAVFDSDADTPSLETLSLSIPSSSQTLTLTPHSLWTPPSRISSLAATTSSHPLVAASTLSGSLHVLSYGHDSMVNDNGGSGSTMEPVLSVDEVGFHVGPICGVDVIESECVSVGEDGRVNLVSFGDEGFRRVFDGNGLVGFDAVKWASLSEFVTGGYGFGLQWWDLRRPGGPVSQLKGNWSQGKTGGMVHSIDIHPSRKHTCLAGGSSGTIFAWDLRWQLQPIVLSGVGIGDAATPLFSESEVWEVQYDCYTKLSNISSSRVLPAMFGSEDGILAVVEQGEEPTELLAEPCAINSFDIDPQNPSDVICSLEWESIAIVARP</sequence>
<dbReference type="SUPFAM" id="SSF50978">
    <property type="entry name" value="WD40 repeat-like"/>
    <property type="match status" value="1"/>
</dbReference>
<keyword evidence="4" id="KW-0539">Nucleus</keyword>
<evidence type="ECO:0000313" key="5">
    <source>
        <dbReference type="EMBL" id="KAK3221627.1"/>
    </source>
</evidence>
<gene>
    <name evidence="5" type="ORF">Dsin_008652</name>
</gene>
<dbReference type="InterPro" id="IPR036322">
    <property type="entry name" value="WD40_repeat_dom_sf"/>
</dbReference>
<evidence type="ECO:0000256" key="4">
    <source>
        <dbReference type="ARBA" id="ARBA00023242"/>
    </source>
</evidence>
<evidence type="ECO:0000256" key="1">
    <source>
        <dbReference type="ARBA" id="ARBA00004123"/>
    </source>
</evidence>
<dbReference type="GO" id="GO:0031080">
    <property type="term" value="C:nuclear pore outer ring"/>
    <property type="evidence" value="ECO:0007669"/>
    <property type="project" value="TreeGrafter"/>
</dbReference>
<dbReference type="EMBL" id="JANJYJ010000003">
    <property type="protein sequence ID" value="KAK3221627.1"/>
    <property type="molecule type" value="Genomic_DNA"/>
</dbReference>
<proteinExistence type="predicted"/>
<accession>A0AAE0APF8</accession>
<evidence type="ECO:0000256" key="2">
    <source>
        <dbReference type="ARBA" id="ARBA00022574"/>
    </source>
</evidence>